<reference evidence="3" key="1">
    <citation type="journal article" date="2019" name="Int. J. Syst. Evol. Microbiol.">
        <title>The Global Catalogue of Microorganisms (GCM) 10K type strain sequencing project: providing services to taxonomists for standard genome sequencing and annotation.</title>
        <authorList>
            <consortium name="The Broad Institute Genomics Platform"/>
            <consortium name="The Broad Institute Genome Sequencing Center for Infectious Disease"/>
            <person name="Wu L."/>
            <person name="Ma J."/>
        </authorList>
    </citation>
    <scope>NUCLEOTIDE SEQUENCE [LARGE SCALE GENOMIC DNA]</scope>
    <source>
        <strain evidence="3">KCTC 42662</strain>
    </source>
</reference>
<gene>
    <name evidence="2" type="ORF">ACFSR5_10030</name>
</gene>
<accession>A0ABW5KG51</accession>
<comment type="caution">
    <text evidence="2">The sequence shown here is derived from an EMBL/GenBank/DDBJ whole genome shotgun (WGS) entry which is preliminary data.</text>
</comment>
<dbReference type="Proteomes" id="UP001597545">
    <property type="component" value="Unassembled WGS sequence"/>
</dbReference>
<keyword evidence="1" id="KW-0812">Transmembrane</keyword>
<proteinExistence type="predicted"/>
<organism evidence="2 3">
    <name type="scientific">Sphingobacterium suaedae</name>
    <dbReference type="NCBI Taxonomy" id="1686402"/>
    <lineage>
        <taxon>Bacteria</taxon>
        <taxon>Pseudomonadati</taxon>
        <taxon>Bacteroidota</taxon>
        <taxon>Sphingobacteriia</taxon>
        <taxon>Sphingobacteriales</taxon>
        <taxon>Sphingobacteriaceae</taxon>
        <taxon>Sphingobacterium</taxon>
    </lineage>
</organism>
<keyword evidence="1" id="KW-1133">Transmembrane helix</keyword>
<evidence type="ECO:0000256" key="1">
    <source>
        <dbReference type="SAM" id="Phobius"/>
    </source>
</evidence>
<protein>
    <submittedName>
        <fullName evidence="2">Uncharacterized protein</fullName>
    </submittedName>
</protein>
<name>A0ABW5KG51_9SPHI</name>
<dbReference type="EMBL" id="JBHULR010000004">
    <property type="protein sequence ID" value="MFD2547979.1"/>
    <property type="molecule type" value="Genomic_DNA"/>
</dbReference>
<feature type="transmembrane region" description="Helical" evidence="1">
    <location>
        <begin position="26"/>
        <end position="58"/>
    </location>
</feature>
<keyword evidence="1" id="KW-0472">Membrane</keyword>
<evidence type="ECO:0000313" key="3">
    <source>
        <dbReference type="Proteomes" id="UP001597545"/>
    </source>
</evidence>
<evidence type="ECO:0000313" key="2">
    <source>
        <dbReference type="EMBL" id="MFD2547979.1"/>
    </source>
</evidence>
<keyword evidence="3" id="KW-1185">Reference proteome</keyword>
<sequence length="68" mass="7454">MMILTFVLIGIGGIIASIYMESGQKAGLFMLLLGGMFAFIYSSIYYPGYTALGTLFILGSIRFRNSNK</sequence>